<proteinExistence type="predicted"/>
<sequence precursor="true">MRTPSKPLFKTYEIVAIVAFLLASIAVASLKLVY</sequence>
<evidence type="ECO:0000256" key="1">
    <source>
        <dbReference type="SAM" id="Phobius"/>
    </source>
</evidence>
<dbReference type="HOGENOM" id="CLU_220729_0_0_5"/>
<feature type="transmembrane region" description="Helical" evidence="1">
    <location>
        <begin position="12"/>
        <end position="33"/>
    </location>
</feature>
<keyword evidence="1" id="KW-1133">Transmembrane helix</keyword>
<organism evidence="2">
    <name type="scientific">Caulobacter sp. (strain K31)</name>
    <dbReference type="NCBI Taxonomy" id="366602"/>
    <lineage>
        <taxon>Bacteria</taxon>
        <taxon>Pseudomonadati</taxon>
        <taxon>Pseudomonadota</taxon>
        <taxon>Alphaproteobacteria</taxon>
        <taxon>Caulobacterales</taxon>
        <taxon>Caulobacteraceae</taxon>
        <taxon>Caulobacter</taxon>
    </lineage>
</organism>
<evidence type="ECO:0000313" key="2">
    <source>
        <dbReference type="EMBL" id="ABZ73765.1"/>
    </source>
</evidence>
<name>B0T204_CAUSK</name>
<accession>B0T204</accession>
<dbReference type="STRING" id="366602.Caul_4645"/>
<protein>
    <submittedName>
        <fullName evidence="2">Uncharacterized protein</fullName>
    </submittedName>
</protein>
<keyword evidence="1" id="KW-0812">Transmembrane</keyword>
<dbReference type="AlphaFoldDB" id="B0T204"/>
<gene>
    <name evidence="2" type="ordered locus">Caul_4645</name>
</gene>
<dbReference type="EMBL" id="CP000927">
    <property type="protein sequence ID" value="ABZ73765.1"/>
    <property type="molecule type" value="Genomic_DNA"/>
</dbReference>
<keyword evidence="1" id="KW-0472">Membrane</keyword>
<reference evidence="2" key="1">
    <citation type="submission" date="2008-01" db="EMBL/GenBank/DDBJ databases">
        <title>Complete sequence of chromosome of Caulobacter sp. K31.</title>
        <authorList>
            <consortium name="US DOE Joint Genome Institute"/>
            <person name="Copeland A."/>
            <person name="Lucas S."/>
            <person name="Lapidus A."/>
            <person name="Barry K."/>
            <person name="Glavina del Rio T."/>
            <person name="Dalin E."/>
            <person name="Tice H."/>
            <person name="Pitluck S."/>
            <person name="Bruce D."/>
            <person name="Goodwin L."/>
            <person name="Thompson L.S."/>
            <person name="Brettin T."/>
            <person name="Detter J.C."/>
            <person name="Han C."/>
            <person name="Schmutz J."/>
            <person name="Larimer F."/>
            <person name="Land M."/>
            <person name="Hauser L."/>
            <person name="Kyrpides N."/>
            <person name="Kim E."/>
            <person name="Stephens C."/>
            <person name="Richardson P."/>
        </authorList>
    </citation>
    <scope>NUCLEOTIDE SEQUENCE [LARGE SCALE GENOMIC DNA]</scope>
    <source>
        <strain evidence="2">K31</strain>
    </source>
</reference>
<dbReference type="KEGG" id="cak:Caul_4645"/>